<keyword evidence="4 7" id="KW-0689">Ribosomal protein</keyword>
<dbReference type="GO" id="GO:0003735">
    <property type="term" value="F:structural constituent of ribosome"/>
    <property type="evidence" value="ECO:0007669"/>
    <property type="project" value="InterPro"/>
</dbReference>
<dbReference type="GO" id="GO:0005763">
    <property type="term" value="C:mitochondrial small ribosomal subunit"/>
    <property type="evidence" value="ECO:0007669"/>
    <property type="project" value="TreeGrafter"/>
</dbReference>
<dbReference type="GeneID" id="25398370"/>
<dbReference type="Gene3D" id="3.30.860.10">
    <property type="entry name" value="30s Ribosomal Protein S19, Chain A"/>
    <property type="match status" value="1"/>
</dbReference>
<dbReference type="HAMAP" id="MF_00531">
    <property type="entry name" value="Ribosomal_uS19"/>
    <property type="match status" value="1"/>
</dbReference>
<protein>
    <recommendedName>
        <fullName evidence="6">Small ribosomal subunit protein uS19c</fullName>
    </recommendedName>
</protein>
<dbReference type="RefSeq" id="YP_009163724.1">
    <property type="nucleotide sequence ID" value="NC_027747.1"/>
</dbReference>
<gene>
    <name evidence="8" type="primary">rps19</name>
</gene>
<keyword evidence="3" id="KW-0694">RNA-binding</keyword>
<sequence length="93" mass="10881">MSRSLWKGPFVDKRLLKKLSVSINQKQSNKKSTQFKTCSRQSTIIPKFVGHLVKVYNGQKFVNLKINSEMVGYKFGEFAPTRQKFFYKKSKNK</sequence>
<evidence type="ECO:0000313" key="8">
    <source>
        <dbReference type="EMBL" id="BAS19178.1"/>
    </source>
</evidence>
<dbReference type="PROSITE" id="PS00323">
    <property type="entry name" value="RIBOSOMAL_S19"/>
    <property type="match status" value="1"/>
</dbReference>
<evidence type="ECO:0000256" key="3">
    <source>
        <dbReference type="ARBA" id="ARBA00022884"/>
    </source>
</evidence>
<evidence type="ECO:0000256" key="1">
    <source>
        <dbReference type="ARBA" id="ARBA00007345"/>
    </source>
</evidence>
<geneLocation type="mitochondrion" evidence="8"/>
<name>A0A0K2RWI2_9STRA</name>
<reference evidence="8" key="1">
    <citation type="journal article" date="2016" name="Curr. Genet.">
        <title>Sequencing and analysis of the complete organellar genomes of Parmales, a closely related group to Bacillariophyta (diatoms).</title>
        <authorList>
            <person name="Tajima N."/>
            <person name="Saitoh K."/>
            <person name="Sato S."/>
            <person name="Maruyama F."/>
            <person name="Ichinomiya M."/>
            <person name="Yoshikawa S."/>
            <person name="Kurokawa K."/>
            <person name="Ohta H."/>
            <person name="Tabata S."/>
            <person name="Kuwata A."/>
            <person name="Sato N."/>
        </authorList>
    </citation>
    <scope>NUCLEOTIDE SEQUENCE</scope>
</reference>
<dbReference type="PIRSF" id="PIRSF002144">
    <property type="entry name" value="Ribosomal_S19"/>
    <property type="match status" value="1"/>
</dbReference>
<dbReference type="InterPro" id="IPR005732">
    <property type="entry name" value="Ribosomal_uS19_bac-type"/>
</dbReference>
<dbReference type="SUPFAM" id="SSF54570">
    <property type="entry name" value="Ribosomal protein S19"/>
    <property type="match status" value="1"/>
</dbReference>
<comment type="similarity">
    <text evidence="1 7">Belongs to the universal ribosomal protein uS19 family.</text>
</comment>
<dbReference type="InterPro" id="IPR023575">
    <property type="entry name" value="Ribosomal_uS19_SF"/>
</dbReference>
<dbReference type="PRINTS" id="PR00975">
    <property type="entry name" value="RIBOSOMALS19"/>
</dbReference>
<keyword evidence="5 7" id="KW-0687">Ribonucleoprotein</keyword>
<proteinExistence type="inferred from homology"/>
<evidence type="ECO:0000256" key="6">
    <source>
        <dbReference type="ARBA" id="ARBA00035253"/>
    </source>
</evidence>
<keyword evidence="2" id="KW-0699">rRNA-binding</keyword>
<evidence type="ECO:0000256" key="4">
    <source>
        <dbReference type="ARBA" id="ARBA00022980"/>
    </source>
</evidence>
<evidence type="ECO:0000256" key="7">
    <source>
        <dbReference type="RuleBase" id="RU003485"/>
    </source>
</evidence>
<dbReference type="NCBIfam" id="TIGR01050">
    <property type="entry name" value="rpsS_bact"/>
    <property type="match status" value="1"/>
</dbReference>
<evidence type="ECO:0000256" key="5">
    <source>
        <dbReference type="ARBA" id="ARBA00023274"/>
    </source>
</evidence>
<keyword evidence="8" id="KW-0496">Mitochondrion</keyword>
<dbReference type="PANTHER" id="PTHR11880:SF8">
    <property type="entry name" value="SMALL RIBOSOMAL SUBUNIT PROTEIN US19M"/>
    <property type="match status" value="1"/>
</dbReference>
<dbReference type="FunFam" id="3.30.860.10:FF:000001">
    <property type="entry name" value="30S ribosomal protein S19"/>
    <property type="match status" value="1"/>
</dbReference>
<organism evidence="8">
    <name type="scientific">Triparma laevis</name>
    <dbReference type="NCBI Taxonomy" id="1534972"/>
    <lineage>
        <taxon>Eukaryota</taxon>
        <taxon>Sar</taxon>
        <taxon>Stramenopiles</taxon>
        <taxon>Ochrophyta</taxon>
        <taxon>Bolidophyceae</taxon>
        <taxon>Parmales</taxon>
        <taxon>Triparmaceae</taxon>
        <taxon>Triparma</taxon>
    </lineage>
</organism>
<dbReference type="InterPro" id="IPR020934">
    <property type="entry name" value="Ribosomal_uS19_CS"/>
</dbReference>
<dbReference type="GO" id="GO:0000028">
    <property type="term" value="P:ribosomal small subunit assembly"/>
    <property type="evidence" value="ECO:0007669"/>
    <property type="project" value="TreeGrafter"/>
</dbReference>
<dbReference type="InterPro" id="IPR002222">
    <property type="entry name" value="Ribosomal_uS19"/>
</dbReference>
<dbReference type="Pfam" id="PF00203">
    <property type="entry name" value="Ribosomal_S19"/>
    <property type="match status" value="1"/>
</dbReference>
<dbReference type="PANTHER" id="PTHR11880">
    <property type="entry name" value="RIBOSOMAL PROTEIN S19P FAMILY MEMBER"/>
    <property type="match status" value="1"/>
</dbReference>
<dbReference type="GO" id="GO:0006412">
    <property type="term" value="P:translation"/>
    <property type="evidence" value="ECO:0007669"/>
    <property type="project" value="InterPro"/>
</dbReference>
<accession>A0A0K2RWI2</accession>
<evidence type="ECO:0000256" key="2">
    <source>
        <dbReference type="ARBA" id="ARBA00022730"/>
    </source>
</evidence>
<dbReference type="AlphaFoldDB" id="A0A0K2RWI2"/>
<dbReference type="EMBL" id="AP014626">
    <property type="protein sequence ID" value="BAS19178.1"/>
    <property type="molecule type" value="Genomic_DNA"/>
</dbReference>
<dbReference type="GO" id="GO:0019843">
    <property type="term" value="F:rRNA binding"/>
    <property type="evidence" value="ECO:0007669"/>
    <property type="project" value="UniProtKB-KW"/>
</dbReference>